<dbReference type="KEGG" id="hbu:Hbut_1268"/>
<gene>
    <name evidence="1" type="ordered locus">Hbut_1268</name>
</gene>
<dbReference type="EnsemblBacteria" id="ABM81100">
    <property type="protein sequence ID" value="ABM81100"/>
    <property type="gene ID" value="Hbut_1268"/>
</dbReference>
<evidence type="ECO:0000313" key="2">
    <source>
        <dbReference type="Proteomes" id="UP000002593"/>
    </source>
</evidence>
<proteinExistence type="predicted"/>
<dbReference type="STRING" id="415426.Hbut_1268"/>
<dbReference type="GeneID" id="4782902"/>
<sequence length="112" mass="12701">MEMAELSRRIASAFKQLGGFIYQRDLDPPELVARIIRESGVGLVVLNTVVDTRLGIYVLTVNDRGCRSECSYSSGCDLDDRQCIENCVEECRKKLIERIVEALERYAAKRRG</sequence>
<evidence type="ECO:0000313" key="1">
    <source>
        <dbReference type="EMBL" id="ABM81100.1"/>
    </source>
</evidence>
<name>A2BM89_HYPBU</name>
<dbReference type="EMBL" id="CP000493">
    <property type="protein sequence ID" value="ABM81100.1"/>
    <property type="molecule type" value="Genomic_DNA"/>
</dbReference>
<keyword evidence="2" id="KW-1185">Reference proteome</keyword>
<accession>A2BM89</accession>
<dbReference type="eggNOG" id="arCOG08851">
    <property type="taxonomic scope" value="Archaea"/>
</dbReference>
<dbReference type="OrthoDB" id="15290at2157"/>
<dbReference type="RefSeq" id="WP_011822418.1">
    <property type="nucleotide sequence ID" value="NC_008818.1"/>
</dbReference>
<dbReference type="HOGENOM" id="CLU_2140175_0_0_2"/>
<protein>
    <submittedName>
        <fullName evidence="1">Uncharacterized protein</fullName>
    </submittedName>
</protein>
<dbReference type="AlphaFoldDB" id="A2BM89"/>
<dbReference type="Proteomes" id="UP000002593">
    <property type="component" value="Chromosome"/>
</dbReference>
<organism evidence="1 2">
    <name type="scientific">Hyperthermus butylicus (strain DSM 5456 / JCM 9403 / PLM1-5)</name>
    <dbReference type="NCBI Taxonomy" id="415426"/>
    <lineage>
        <taxon>Archaea</taxon>
        <taxon>Thermoproteota</taxon>
        <taxon>Thermoprotei</taxon>
        <taxon>Desulfurococcales</taxon>
        <taxon>Pyrodictiaceae</taxon>
        <taxon>Hyperthermus</taxon>
    </lineage>
</organism>
<reference evidence="1 2" key="1">
    <citation type="journal article" date="2007" name="Archaea">
        <title>The genome of Hyperthermus butylicus: a sulfur-reducing, peptide fermenting, neutrophilic Crenarchaeote growing up to 108 degrees C.</title>
        <authorList>
            <person name="Brugger K."/>
            <person name="Chen L."/>
            <person name="Stark M."/>
            <person name="Zibat A."/>
            <person name="Redder P."/>
            <person name="Ruepp A."/>
            <person name="Awayez M."/>
            <person name="She Q."/>
            <person name="Garrett R.A."/>
            <person name="Klenk H.P."/>
        </authorList>
    </citation>
    <scope>NUCLEOTIDE SEQUENCE [LARGE SCALE GENOMIC DNA]</scope>
    <source>
        <strain evidence="2">DSM 5456 / JCM 9403 / PLM1-5</strain>
    </source>
</reference>